<evidence type="ECO:0000313" key="3">
    <source>
        <dbReference type="Proteomes" id="UP000242699"/>
    </source>
</evidence>
<proteinExistence type="predicted"/>
<keyword evidence="1" id="KW-1133">Transmembrane helix</keyword>
<protein>
    <submittedName>
        <fullName evidence="2">Uncharacterized protein</fullName>
    </submittedName>
</protein>
<sequence>MTRRQKLTTAFVVVVAVGAVMYFVAWPAYIQARSQTLIREATQVLRKAHQRAEKHQLNRLTVADIGSVAVSAETLYLFTVMHQSSYRQAQQMTEHPTVSGLQAALPALTRPWVVSQYLVRHHRLPASVPSSVLQTYRHLLLTEMAAPSVRSWTAAMQVAQLQHPVWLPSWYWQGSYQMNAGLSHTLAHDTPAQIRRFTHWMSHVAAPQAQRSVSVHGVRPVIRRLS</sequence>
<name>A0A2T2WIS2_9FIRM</name>
<gene>
    <name evidence="2" type="ORF">C7B43_20945</name>
</gene>
<dbReference type="Proteomes" id="UP000242699">
    <property type="component" value="Unassembled WGS sequence"/>
</dbReference>
<dbReference type="EMBL" id="PXYT01000118">
    <property type="protein sequence ID" value="PSR22116.1"/>
    <property type="molecule type" value="Genomic_DNA"/>
</dbReference>
<dbReference type="AlphaFoldDB" id="A0A2T2WIS2"/>
<accession>A0A2T2WIS2</accession>
<keyword evidence="1" id="KW-0472">Membrane</keyword>
<evidence type="ECO:0000313" key="2">
    <source>
        <dbReference type="EMBL" id="PSR22116.1"/>
    </source>
</evidence>
<comment type="caution">
    <text evidence="2">The sequence shown here is derived from an EMBL/GenBank/DDBJ whole genome shotgun (WGS) entry which is preliminary data.</text>
</comment>
<keyword evidence="1" id="KW-0812">Transmembrane</keyword>
<organism evidence="2 3">
    <name type="scientific">Sulfobacillus benefaciens</name>
    <dbReference type="NCBI Taxonomy" id="453960"/>
    <lineage>
        <taxon>Bacteria</taxon>
        <taxon>Bacillati</taxon>
        <taxon>Bacillota</taxon>
        <taxon>Clostridia</taxon>
        <taxon>Eubacteriales</taxon>
        <taxon>Clostridiales Family XVII. Incertae Sedis</taxon>
        <taxon>Sulfobacillus</taxon>
    </lineage>
</organism>
<feature type="transmembrane region" description="Helical" evidence="1">
    <location>
        <begin position="7"/>
        <end position="29"/>
    </location>
</feature>
<evidence type="ECO:0000256" key="1">
    <source>
        <dbReference type="SAM" id="Phobius"/>
    </source>
</evidence>
<reference evidence="2 3" key="1">
    <citation type="journal article" date="2014" name="BMC Genomics">
        <title>Comparison of environmental and isolate Sulfobacillus genomes reveals diverse carbon, sulfur, nitrogen, and hydrogen metabolisms.</title>
        <authorList>
            <person name="Justice N.B."/>
            <person name="Norman A."/>
            <person name="Brown C.T."/>
            <person name="Singh A."/>
            <person name="Thomas B.C."/>
            <person name="Banfield J.F."/>
        </authorList>
    </citation>
    <scope>NUCLEOTIDE SEQUENCE [LARGE SCALE GENOMIC DNA]</scope>
    <source>
        <strain evidence="2">AMDSBA1</strain>
    </source>
</reference>